<dbReference type="PANTHER" id="PTHR23537">
    <property type="match status" value="1"/>
</dbReference>
<dbReference type="EMBL" id="JBFNQD010000012">
    <property type="protein sequence ID" value="MEW9309174.1"/>
    <property type="molecule type" value="Genomic_DNA"/>
</dbReference>
<dbReference type="RefSeq" id="WP_367625959.1">
    <property type="nucleotide sequence ID" value="NZ_JBFNQD010000012.1"/>
</dbReference>
<dbReference type="Gene3D" id="1.20.1250.20">
    <property type="entry name" value="MFS general substrate transporter like domains"/>
    <property type="match status" value="2"/>
</dbReference>
<evidence type="ECO:0000259" key="5">
    <source>
        <dbReference type="PROSITE" id="PS50850"/>
    </source>
</evidence>
<feature type="transmembrane region" description="Helical" evidence="4">
    <location>
        <begin position="375"/>
        <end position="396"/>
    </location>
</feature>
<feature type="transmembrane region" description="Helical" evidence="4">
    <location>
        <begin position="20"/>
        <end position="42"/>
    </location>
</feature>
<protein>
    <submittedName>
        <fullName evidence="6">YbfB/YjiJ family MFS transporter</fullName>
    </submittedName>
</protein>
<feature type="transmembrane region" description="Helical" evidence="4">
    <location>
        <begin position="349"/>
        <end position="369"/>
    </location>
</feature>
<reference evidence="6 7" key="1">
    <citation type="submission" date="2024-07" db="EMBL/GenBank/DDBJ databases">
        <title>Description of Labrys sedimenti sp. nov., isolated from a diclofenac-degrading enrichment culture.</title>
        <authorList>
            <person name="Tancsics A."/>
            <person name="Csepanyi A."/>
        </authorList>
    </citation>
    <scope>NUCLEOTIDE SEQUENCE [LARGE SCALE GENOMIC DNA]</scope>
    <source>
        <strain evidence="6 7">LMG 23578</strain>
    </source>
</reference>
<feature type="domain" description="Major facilitator superfamily (MFS) profile" evidence="5">
    <location>
        <begin position="22"/>
        <end position="401"/>
    </location>
</feature>
<feature type="transmembrane region" description="Helical" evidence="4">
    <location>
        <begin position="93"/>
        <end position="116"/>
    </location>
</feature>
<evidence type="ECO:0000313" key="7">
    <source>
        <dbReference type="Proteomes" id="UP001555786"/>
    </source>
</evidence>
<keyword evidence="7" id="KW-1185">Reference proteome</keyword>
<keyword evidence="3 4" id="KW-0472">Membrane</keyword>
<keyword evidence="1 4" id="KW-0812">Transmembrane</keyword>
<dbReference type="Pfam" id="PF06779">
    <property type="entry name" value="MFS_4"/>
    <property type="match status" value="1"/>
</dbReference>
<accession>A0ABV3PU70</accession>
<feature type="transmembrane region" description="Helical" evidence="4">
    <location>
        <begin position="284"/>
        <end position="301"/>
    </location>
</feature>
<dbReference type="PROSITE" id="PS50850">
    <property type="entry name" value="MFS"/>
    <property type="match status" value="1"/>
</dbReference>
<feature type="transmembrane region" description="Helical" evidence="4">
    <location>
        <begin position="178"/>
        <end position="197"/>
    </location>
</feature>
<evidence type="ECO:0000313" key="6">
    <source>
        <dbReference type="EMBL" id="MEW9309174.1"/>
    </source>
</evidence>
<dbReference type="Proteomes" id="UP001555786">
    <property type="component" value="Unassembled WGS sequence"/>
</dbReference>
<feature type="transmembrane region" description="Helical" evidence="4">
    <location>
        <begin position="256"/>
        <end position="277"/>
    </location>
</feature>
<dbReference type="InterPro" id="IPR036259">
    <property type="entry name" value="MFS_trans_sf"/>
</dbReference>
<organism evidence="6 7">
    <name type="scientific">Labrys neptuniae</name>
    <dbReference type="NCBI Taxonomy" id="376174"/>
    <lineage>
        <taxon>Bacteria</taxon>
        <taxon>Pseudomonadati</taxon>
        <taxon>Pseudomonadota</taxon>
        <taxon>Alphaproteobacteria</taxon>
        <taxon>Hyphomicrobiales</taxon>
        <taxon>Xanthobacteraceae</taxon>
        <taxon>Labrys</taxon>
    </lineage>
</organism>
<evidence type="ECO:0000256" key="1">
    <source>
        <dbReference type="ARBA" id="ARBA00022692"/>
    </source>
</evidence>
<feature type="transmembrane region" description="Helical" evidence="4">
    <location>
        <begin position="147"/>
        <end position="171"/>
    </location>
</feature>
<dbReference type="InterPro" id="IPR020846">
    <property type="entry name" value="MFS_dom"/>
</dbReference>
<proteinExistence type="predicted"/>
<sequence>MAGTTILDRGGNSHEGSLNLWRAILSAFCASLIGIGLARFAYTPLLPAIVDARWFEASTAAYLGAANLAGYLAGALMGRPMAGRFSTVATLRAMMALATLTFFACSYPFGFAWFFAWRFAAGLAGGVLMVLAAPTVLTHIAPARRGLAGGAIFMGIGAGIAASGTLVPLLLQQGLRQAWLGLGALSLLLMAAAWSGWPRGENATARPAASGHAPRTASLRALYAEYALNAAGWVPHMIFLVDFVARGLGEGVEVGALYWIIFGIGATIGPLLAGHLADRIGFGAALRMAFLLEAVAVALPAGMAGQAWLIGSSLIVGAFVTGTVPLIIGRIHELLPHHPAQQKRAWSLATVWFALFQAGAAYALSFLFAQSGGNYRLLFVIGAAAMILALAIDLVANGIGRPGNEGRQG</sequence>
<evidence type="ECO:0000256" key="2">
    <source>
        <dbReference type="ARBA" id="ARBA00022989"/>
    </source>
</evidence>
<evidence type="ECO:0000256" key="3">
    <source>
        <dbReference type="ARBA" id="ARBA00023136"/>
    </source>
</evidence>
<feature type="transmembrane region" description="Helical" evidence="4">
    <location>
        <begin position="123"/>
        <end position="141"/>
    </location>
</feature>
<dbReference type="PANTHER" id="PTHR23537:SF1">
    <property type="entry name" value="SUGAR TRANSPORTER"/>
    <property type="match status" value="1"/>
</dbReference>
<feature type="transmembrane region" description="Helical" evidence="4">
    <location>
        <begin position="54"/>
        <end position="73"/>
    </location>
</feature>
<evidence type="ECO:0000256" key="4">
    <source>
        <dbReference type="SAM" id="Phobius"/>
    </source>
</evidence>
<feature type="transmembrane region" description="Helical" evidence="4">
    <location>
        <begin position="307"/>
        <end position="328"/>
    </location>
</feature>
<keyword evidence="2 4" id="KW-1133">Transmembrane helix</keyword>
<name>A0ABV3PU70_9HYPH</name>
<gene>
    <name evidence="6" type="ORF">ABXS05_26735</name>
</gene>
<comment type="caution">
    <text evidence="6">The sequence shown here is derived from an EMBL/GenBank/DDBJ whole genome shotgun (WGS) entry which is preliminary data.</text>
</comment>
<dbReference type="SUPFAM" id="SSF103473">
    <property type="entry name" value="MFS general substrate transporter"/>
    <property type="match status" value="1"/>
</dbReference>
<dbReference type="InterPro" id="IPR010645">
    <property type="entry name" value="MFS_4"/>
</dbReference>